<dbReference type="RefSeq" id="WP_280876351.1">
    <property type="nucleotide sequence ID" value="NZ_JARXVH010000004.1"/>
</dbReference>
<dbReference type="SUPFAM" id="SSF48452">
    <property type="entry name" value="TPR-like"/>
    <property type="match status" value="1"/>
</dbReference>
<sequence length="786" mass="85242">MSVEDPARTYAELHETYERFTRDEDVSLLLAPETTRRLQELMEWLGRSKGTDDRPLMIRVARLMAWVHLTRWRDDPKRAGASGELDRALAMTFALPYGQGAPEPLRSLVERGHQALQAESTDPMLLQDFAGALVTMADRYGSAGALEHGLRYQTRILDRLSEDDPQWPAVVMNHCAAVLVEWRLTGASAHLDLALARGRRALGRLEDAPNIELAQFCFQFSRLVLARHAGSPSLRDVDEAIELAARAVGLEGVSEALGRQFLVGLGGAWYVRHLTSGRGDDLDRAIDTLSGVVPDQDPLGGTFHEPAGVLASCWLSRARLADGEDDLRRALRLRLLLATERGTSDDLVDLAGVQEQLYQRSGQAGLLDEAVGNYAKATANDAEDVTALIGLAWALNVRFESFGDQADRDDAITAARRSVDLTPLDHGSLGRRLAILAAALTSRTRTTGSTPDLVEGLSVIDRALALPDESDEDRAQQLFNKSALIAVSYGMSGDPAANDLHVDLCREAVALLPGGHPKKAMYHTNLVAAYLERYRRTEDLRDLDDALRAGDVGLAEIPLDHPRRAPILSNQALALFQSVGEGFDEGRLRSAVQLFTEALALTPSGQPVDALILVNRGSALFRCGEPADVELALRDWRTAASNESASPGVRLAAATGWARRSAELGRWDEAVGAYTLAVELVTSVAGLQLEREDKETQLTGWVPVPAEATAAALEVDDPEKALELLEAGRCVQWNHQLRNAAELALLTDVRPDLAAEIERSSTALGVVWSSAPELASLEGVLAETGT</sequence>
<evidence type="ECO:0000313" key="1">
    <source>
        <dbReference type="EMBL" id="MDH6215348.1"/>
    </source>
</evidence>
<dbReference type="EMBL" id="JARXVH010000004">
    <property type="protein sequence ID" value="MDH6215348.1"/>
    <property type="molecule type" value="Genomic_DNA"/>
</dbReference>
<organism evidence="1 2">
    <name type="scientific">Streptomyces pseudovenezuelae</name>
    <dbReference type="NCBI Taxonomy" id="67350"/>
    <lineage>
        <taxon>Bacteria</taxon>
        <taxon>Bacillati</taxon>
        <taxon>Actinomycetota</taxon>
        <taxon>Actinomycetes</taxon>
        <taxon>Kitasatosporales</taxon>
        <taxon>Streptomycetaceae</taxon>
        <taxon>Streptomyces</taxon>
        <taxon>Streptomyces aurantiacus group</taxon>
    </lineage>
</organism>
<reference evidence="1 2" key="1">
    <citation type="submission" date="2023-04" db="EMBL/GenBank/DDBJ databases">
        <title>Forest soil microbial communities from Buena Vista Peninsula, Colon Province, Panama.</title>
        <authorList>
            <person name="Bouskill N."/>
        </authorList>
    </citation>
    <scope>NUCLEOTIDE SEQUENCE [LARGE SCALE GENOMIC DNA]</scope>
    <source>
        <strain evidence="1 2">GGS1</strain>
    </source>
</reference>
<dbReference type="Proteomes" id="UP001160499">
    <property type="component" value="Unassembled WGS sequence"/>
</dbReference>
<dbReference type="Gene3D" id="1.25.40.10">
    <property type="entry name" value="Tetratricopeptide repeat domain"/>
    <property type="match status" value="2"/>
</dbReference>
<protein>
    <recommendedName>
        <fullName evidence="3">Tetratricopeptide repeat protein</fullName>
    </recommendedName>
</protein>
<keyword evidence="2" id="KW-1185">Reference proteome</keyword>
<accession>A0ABT6LGC6</accession>
<dbReference type="InterPro" id="IPR011990">
    <property type="entry name" value="TPR-like_helical_dom_sf"/>
</dbReference>
<gene>
    <name evidence="1" type="ORF">M2283_002652</name>
</gene>
<comment type="caution">
    <text evidence="1">The sequence shown here is derived from an EMBL/GenBank/DDBJ whole genome shotgun (WGS) entry which is preliminary data.</text>
</comment>
<evidence type="ECO:0008006" key="3">
    <source>
        <dbReference type="Google" id="ProtNLM"/>
    </source>
</evidence>
<proteinExistence type="predicted"/>
<evidence type="ECO:0000313" key="2">
    <source>
        <dbReference type="Proteomes" id="UP001160499"/>
    </source>
</evidence>
<name>A0ABT6LGC6_9ACTN</name>